<dbReference type="GO" id="GO:0005886">
    <property type="term" value="C:plasma membrane"/>
    <property type="evidence" value="ECO:0007669"/>
    <property type="project" value="UniProtKB-SubCell"/>
</dbReference>
<dbReference type="PANTHER" id="PTHR42718">
    <property type="entry name" value="MAJOR FACILITATOR SUPERFAMILY MULTIDRUG TRANSPORTER MFSC"/>
    <property type="match status" value="1"/>
</dbReference>
<keyword evidence="4 7" id="KW-0812">Transmembrane</keyword>
<dbReference type="InterPro" id="IPR036259">
    <property type="entry name" value="MFS_trans_sf"/>
</dbReference>
<feature type="domain" description="Major facilitator superfamily (MFS) profile" evidence="8">
    <location>
        <begin position="11"/>
        <end position="491"/>
    </location>
</feature>
<comment type="subcellular location">
    <subcellularLocation>
        <location evidence="1">Cell membrane</location>
        <topology evidence="1">Multi-pass membrane protein</topology>
    </subcellularLocation>
</comment>
<keyword evidence="3" id="KW-1003">Cell membrane</keyword>
<gene>
    <name evidence="9" type="ORF">H0A62_05765</name>
</gene>
<keyword evidence="6 7" id="KW-0472">Membrane</keyword>
<evidence type="ECO:0000256" key="6">
    <source>
        <dbReference type="ARBA" id="ARBA00023136"/>
    </source>
</evidence>
<accession>A0A853H4R4</accession>
<evidence type="ECO:0000256" key="7">
    <source>
        <dbReference type="SAM" id="Phobius"/>
    </source>
</evidence>
<feature type="transmembrane region" description="Helical" evidence="7">
    <location>
        <begin position="301"/>
        <end position="319"/>
    </location>
</feature>
<evidence type="ECO:0000256" key="1">
    <source>
        <dbReference type="ARBA" id="ARBA00004651"/>
    </source>
</evidence>
<comment type="caution">
    <text evidence="9">The sequence shown here is derived from an EMBL/GenBank/DDBJ whole genome shotgun (WGS) entry which is preliminary data.</text>
</comment>
<keyword evidence="2" id="KW-0813">Transport</keyword>
<dbReference type="Gene3D" id="1.20.1720.10">
    <property type="entry name" value="Multidrug resistance protein D"/>
    <property type="match status" value="1"/>
</dbReference>
<feature type="transmembrane region" description="Helical" evidence="7">
    <location>
        <begin position="161"/>
        <end position="185"/>
    </location>
</feature>
<dbReference type="OrthoDB" id="9807274at2"/>
<dbReference type="RefSeq" id="WP_130037380.1">
    <property type="nucleotide sequence ID" value="NZ_JACCEV010000001.1"/>
</dbReference>
<dbReference type="CDD" id="cd17321">
    <property type="entry name" value="MFS_MMR_MDR_like"/>
    <property type="match status" value="1"/>
</dbReference>
<evidence type="ECO:0000313" key="10">
    <source>
        <dbReference type="Proteomes" id="UP000554144"/>
    </source>
</evidence>
<sequence length="499" mass="52493">MPDANASRWLILAIISSALFLIVIDMTVLYTALPTLTHDLRATASEKLWIVNAYGLVVAGLLLGMGTLGDRLGHKRLFIAGLVVFGLASLCAAFSTTPAFLIASRGLLAVGAAMMMPATLSILRLVFIDESERAMAIGIWAAVASGGAAFGPVLGGVLLEHFWWGSVFLINVPVVMLSLVLAAWLIPGRPGNPDRKWDLTGSVLVMVGLIGLAYAIKELGKPMPSFQAVLIAGLVGGLFMTWFVRRQRRSIDPMLDFAIFLHPGFGVAVLSALVAAIALMGMELVYTQRLQLVLEMSPLEAGIFIIPLPLASFVSGPLAGRWLPRVGSRKMLTGSLLLSGLGMAGCMSLYNASVPVQMVVLFVLGAGLGAAMTAASSTIMNKAPPDRAGMAASIEEVSYELGGAIGVTLMGSILSVVYDAVLQPPAGLPPDNLVRDSLDEAMRVAEGLSAEAADNLLTLARAAFDQGFVVVMGSCAALLLLTAVTVWRRYGRVENLSSA</sequence>
<reference evidence="9 10" key="1">
    <citation type="submission" date="2020-07" db="EMBL/GenBank/DDBJ databases">
        <title>Taxonomic revisions and descriptions of new bacterial species based on genomic comparisons in the high-G+C-content subgroup of the family Alcaligenaceae.</title>
        <authorList>
            <person name="Szabo A."/>
            <person name="Felfoldi T."/>
        </authorList>
    </citation>
    <scope>NUCLEOTIDE SEQUENCE [LARGE SCALE GENOMIC DNA]</scope>
    <source>
        <strain evidence="9 10">DSM 25667</strain>
    </source>
</reference>
<feature type="transmembrane region" description="Helical" evidence="7">
    <location>
        <begin position="197"/>
        <end position="216"/>
    </location>
</feature>
<feature type="transmembrane region" description="Helical" evidence="7">
    <location>
        <begin position="9"/>
        <end position="33"/>
    </location>
</feature>
<dbReference type="GO" id="GO:0022857">
    <property type="term" value="F:transmembrane transporter activity"/>
    <property type="evidence" value="ECO:0007669"/>
    <property type="project" value="InterPro"/>
</dbReference>
<dbReference type="Proteomes" id="UP000554144">
    <property type="component" value="Unassembled WGS sequence"/>
</dbReference>
<evidence type="ECO:0000256" key="3">
    <source>
        <dbReference type="ARBA" id="ARBA00022475"/>
    </source>
</evidence>
<feature type="transmembrane region" description="Helical" evidence="7">
    <location>
        <begin position="134"/>
        <end position="155"/>
    </location>
</feature>
<feature type="transmembrane region" description="Helical" evidence="7">
    <location>
        <begin position="467"/>
        <end position="487"/>
    </location>
</feature>
<evidence type="ECO:0000313" key="9">
    <source>
        <dbReference type="EMBL" id="NYT85104.1"/>
    </source>
</evidence>
<dbReference type="SUPFAM" id="SSF103473">
    <property type="entry name" value="MFS general substrate transporter"/>
    <property type="match status" value="1"/>
</dbReference>
<dbReference type="InterPro" id="IPR011701">
    <property type="entry name" value="MFS"/>
</dbReference>
<feature type="transmembrane region" description="Helical" evidence="7">
    <location>
        <begin position="107"/>
        <end position="127"/>
    </location>
</feature>
<feature type="transmembrane region" description="Helical" evidence="7">
    <location>
        <begin position="48"/>
        <end position="65"/>
    </location>
</feature>
<dbReference type="PANTHER" id="PTHR42718:SF47">
    <property type="entry name" value="METHYL VIOLOGEN RESISTANCE PROTEIN SMVA"/>
    <property type="match status" value="1"/>
</dbReference>
<keyword evidence="5 7" id="KW-1133">Transmembrane helix</keyword>
<evidence type="ECO:0000256" key="2">
    <source>
        <dbReference type="ARBA" id="ARBA00022448"/>
    </source>
</evidence>
<proteinExistence type="predicted"/>
<dbReference type="Gene3D" id="1.20.1250.20">
    <property type="entry name" value="MFS general substrate transporter like domains"/>
    <property type="match status" value="1"/>
</dbReference>
<feature type="transmembrane region" description="Helical" evidence="7">
    <location>
        <begin position="356"/>
        <end position="376"/>
    </location>
</feature>
<organism evidence="9 10">
    <name type="scientific">Pollutimonas harenae</name>
    <dbReference type="NCBI Taxonomy" id="657015"/>
    <lineage>
        <taxon>Bacteria</taxon>
        <taxon>Pseudomonadati</taxon>
        <taxon>Pseudomonadota</taxon>
        <taxon>Betaproteobacteria</taxon>
        <taxon>Burkholderiales</taxon>
        <taxon>Alcaligenaceae</taxon>
        <taxon>Pollutimonas</taxon>
    </lineage>
</organism>
<dbReference type="InterPro" id="IPR020846">
    <property type="entry name" value="MFS_dom"/>
</dbReference>
<evidence type="ECO:0000259" key="8">
    <source>
        <dbReference type="PROSITE" id="PS50850"/>
    </source>
</evidence>
<feature type="transmembrane region" description="Helical" evidence="7">
    <location>
        <begin position="257"/>
        <end position="281"/>
    </location>
</feature>
<dbReference type="PROSITE" id="PS50850">
    <property type="entry name" value="MFS"/>
    <property type="match status" value="1"/>
</dbReference>
<protein>
    <submittedName>
        <fullName evidence="9">MFS transporter</fullName>
    </submittedName>
</protein>
<feature type="transmembrane region" description="Helical" evidence="7">
    <location>
        <begin position="331"/>
        <end position="350"/>
    </location>
</feature>
<keyword evidence="10" id="KW-1185">Reference proteome</keyword>
<feature type="transmembrane region" description="Helical" evidence="7">
    <location>
        <begin position="397"/>
        <end position="418"/>
    </location>
</feature>
<dbReference type="PRINTS" id="PR01036">
    <property type="entry name" value="TCRTETB"/>
</dbReference>
<feature type="transmembrane region" description="Helical" evidence="7">
    <location>
        <begin position="228"/>
        <end position="245"/>
    </location>
</feature>
<dbReference type="Pfam" id="PF07690">
    <property type="entry name" value="MFS_1"/>
    <property type="match status" value="1"/>
</dbReference>
<feature type="transmembrane region" description="Helical" evidence="7">
    <location>
        <begin position="77"/>
        <end position="101"/>
    </location>
</feature>
<name>A0A853H4R4_9BURK</name>
<evidence type="ECO:0000256" key="5">
    <source>
        <dbReference type="ARBA" id="ARBA00022989"/>
    </source>
</evidence>
<dbReference type="EMBL" id="JACCEV010000001">
    <property type="protein sequence ID" value="NYT85104.1"/>
    <property type="molecule type" value="Genomic_DNA"/>
</dbReference>
<dbReference type="AlphaFoldDB" id="A0A853H4R4"/>
<evidence type="ECO:0000256" key="4">
    <source>
        <dbReference type="ARBA" id="ARBA00022692"/>
    </source>
</evidence>